<dbReference type="Proteomes" id="UP000217790">
    <property type="component" value="Unassembled WGS sequence"/>
</dbReference>
<name>A0A2H3DDR3_ARMGA</name>
<gene>
    <name evidence="1" type="ORF">ARMGADRAFT_1033119</name>
</gene>
<evidence type="ECO:0000313" key="1">
    <source>
        <dbReference type="EMBL" id="PBK89572.1"/>
    </source>
</evidence>
<proteinExistence type="predicted"/>
<dbReference type="AlphaFoldDB" id="A0A2H3DDR3"/>
<dbReference type="EMBL" id="KZ293668">
    <property type="protein sequence ID" value="PBK89572.1"/>
    <property type="molecule type" value="Genomic_DNA"/>
</dbReference>
<organism evidence="1 2">
    <name type="scientific">Armillaria gallica</name>
    <name type="common">Bulbous honey fungus</name>
    <name type="synonym">Armillaria bulbosa</name>
    <dbReference type="NCBI Taxonomy" id="47427"/>
    <lineage>
        <taxon>Eukaryota</taxon>
        <taxon>Fungi</taxon>
        <taxon>Dikarya</taxon>
        <taxon>Basidiomycota</taxon>
        <taxon>Agaricomycotina</taxon>
        <taxon>Agaricomycetes</taxon>
        <taxon>Agaricomycetidae</taxon>
        <taxon>Agaricales</taxon>
        <taxon>Marasmiineae</taxon>
        <taxon>Physalacriaceae</taxon>
        <taxon>Armillaria</taxon>
    </lineage>
</organism>
<dbReference type="OrthoDB" id="3113124at2759"/>
<protein>
    <submittedName>
        <fullName evidence="1">Uncharacterized protein</fullName>
    </submittedName>
</protein>
<dbReference type="InParanoid" id="A0A2H3DDR3"/>
<accession>A0A2H3DDR3</accession>
<reference evidence="2" key="1">
    <citation type="journal article" date="2017" name="Nat. Ecol. Evol.">
        <title>Genome expansion and lineage-specific genetic innovations in the forest pathogenic fungi Armillaria.</title>
        <authorList>
            <person name="Sipos G."/>
            <person name="Prasanna A.N."/>
            <person name="Walter M.C."/>
            <person name="O'Connor E."/>
            <person name="Balint B."/>
            <person name="Krizsan K."/>
            <person name="Kiss B."/>
            <person name="Hess J."/>
            <person name="Varga T."/>
            <person name="Slot J."/>
            <person name="Riley R."/>
            <person name="Boka B."/>
            <person name="Rigling D."/>
            <person name="Barry K."/>
            <person name="Lee J."/>
            <person name="Mihaltcheva S."/>
            <person name="LaButti K."/>
            <person name="Lipzen A."/>
            <person name="Waldron R."/>
            <person name="Moloney N.M."/>
            <person name="Sperisen C."/>
            <person name="Kredics L."/>
            <person name="Vagvoelgyi C."/>
            <person name="Patrignani A."/>
            <person name="Fitzpatrick D."/>
            <person name="Nagy I."/>
            <person name="Doyle S."/>
            <person name="Anderson J.B."/>
            <person name="Grigoriev I.V."/>
            <person name="Gueldener U."/>
            <person name="Muensterkoetter M."/>
            <person name="Nagy L.G."/>
        </authorList>
    </citation>
    <scope>NUCLEOTIDE SEQUENCE [LARGE SCALE GENOMIC DNA]</scope>
    <source>
        <strain evidence="2">Ar21-2</strain>
    </source>
</reference>
<evidence type="ECO:0000313" key="2">
    <source>
        <dbReference type="Proteomes" id="UP000217790"/>
    </source>
</evidence>
<keyword evidence="2" id="KW-1185">Reference proteome</keyword>
<sequence>MSPPGKRHDAKPSGIRPDTQAFFGDRKNFGLDAGNATTLSVQQFQHTHDLQRFQRSLGWIGIGIHAIVNLVRLKMQTRFHAHGYCTRRLLPAAGNRVSPGKAVKRLGSIVALAVVSQTACRDFNRERGTPFSWLCMRFCDDHTFVVKNVRIGVTASTCRVSDTDLQW</sequence>